<accession>A0ABP9DLV9</accession>
<evidence type="ECO:0000313" key="2">
    <source>
        <dbReference type="EMBL" id="GAA4847025.1"/>
    </source>
</evidence>
<feature type="region of interest" description="Disordered" evidence="1">
    <location>
        <begin position="64"/>
        <end position="109"/>
    </location>
</feature>
<protein>
    <submittedName>
        <fullName evidence="2">Uncharacterized protein</fullName>
    </submittedName>
</protein>
<dbReference type="EMBL" id="BAABIS010000001">
    <property type="protein sequence ID" value="GAA4847025.1"/>
    <property type="molecule type" value="Genomic_DNA"/>
</dbReference>
<evidence type="ECO:0000256" key="1">
    <source>
        <dbReference type="SAM" id="MobiDB-lite"/>
    </source>
</evidence>
<feature type="compositionally biased region" description="Low complexity" evidence="1">
    <location>
        <begin position="86"/>
        <end position="99"/>
    </location>
</feature>
<dbReference type="RefSeq" id="WP_345696859.1">
    <property type="nucleotide sequence ID" value="NZ_BAABIS010000001.1"/>
</dbReference>
<evidence type="ECO:0000313" key="3">
    <source>
        <dbReference type="Proteomes" id="UP001501752"/>
    </source>
</evidence>
<reference evidence="3" key="1">
    <citation type="journal article" date="2019" name="Int. J. Syst. Evol. Microbiol.">
        <title>The Global Catalogue of Microorganisms (GCM) 10K type strain sequencing project: providing services to taxonomists for standard genome sequencing and annotation.</title>
        <authorList>
            <consortium name="The Broad Institute Genomics Platform"/>
            <consortium name="The Broad Institute Genome Sequencing Center for Infectious Disease"/>
            <person name="Wu L."/>
            <person name="Ma J."/>
        </authorList>
    </citation>
    <scope>NUCLEOTIDE SEQUENCE [LARGE SCALE GENOMIC DNA]</scope>
    <source>
        <strain evidence="3">JCM 13006</strain>
    </source>
</reference>
<gene>
    <name evidence="2" type="ORF">GCM10023235_24720</name>
</gene>
<proteinExistence type="predicted"/>
<sequence>MLTDPSATSPFASSPPFTLASADEAAACAEAAADPTAEPAAEAADAAADAAPLATDCAADCAAEATTDAAEDTAGDAFPSDEHPLTASTDTAPSPTATTIRRIISNLPS</sequence>
<name>A0ABP9DLV9_9ACTN</name>
<comment type="caution">
    <text evidence="2">The sequence shown here is derived from an EMBL/GenBank/DDBJ whole genome shotgun (WGS) entry which is preliminary data.</text>
</comment>
<dbReference type="Proteomes" id="UP001501752">
    <property type="component" value="Unassembled WGS sequence"/>
</dbReference>
<feature type="region of interest" description="Disordered" evidence="1">
    <location>
        <begin position="30"/>
        <end position="49"/>
    </location>
</feature>
<organism evidence="2 3">
    <name type="scientific">Kitasatospora terrestris</name>
    <dbReference type="NCBI Taxonomy" id="258051"/>
    <lineage>
        <taxon>Bacteria</taxon>
        <taxon>Bacillati</taxon>
        <taxon>Actinomycetota</taxon>
        <taxon>Actinomycetes</taxon>
        <taxon>Kitasatosporales</taxon>
        <taxon>Streptomycetaceae</taxon>
        <taxon>Kitasatospora</taxon>
    </lineage>
</organism>
<keyword evidence="3" id="KW-1185">Reference proteome</keyword>